<protein>
    <recommendedName>
        <fullName evidence="1">CNH domain-containing protein</fullName>
    </recommendedName>
</protein>
<organism evidence="2 3">
    <name type="scientific">Bambusicola thoracicus</name>
    <name type="common">Chinese bamboo-partridge</name>
    <name type="synonym">Perdix thoracica</name>
    <dbReference type="NCBI Taxonomy" id="9083"/>
    <lineage>
        <taxon>Eukaryota</taxon>
        <taxon>Metazoa</taxon>
        <taxon>Chordata</taxon>
        <taxon>Craniata</taxon>
        <taxon>Vertebrata</taxon>
        <taxon>Euteleostomi</taxon>
        <taxon>Archelosauria</taxon>
        <taxon>Archosauria</taxon>
        <taxon>Dinosauria</taxon>
        <taxon>Saurischia</taxon>
        <taxon>Theropoda</taxon>
        <taxon>Coelurosauria</taxon>
        <taxon>Aves</taxon>
        <taxon>Neognathae</taxon>
        <taxon>Galloanserae</taxon>
        <taxon>Galliformes</taxon>
        <taxon>Phasianidae</taxon>
        <taxon>Perdicinae</taxon>
        <taxon>Bambusicola</taxon>
    </lineage>
</organism>
<dbReference type="AlphaFoldDB" id="A0A2P4T2K5"/>
<dbReference type="Pfam" id="PF00780">
    <property type="entry name" value="CNH"/>
    <property type="match status" value="1"/>
</dbReference>
<dbReference type="PROSITE" id="PS50219">
    <property type="entry name" value="CNH"/>
    <property type="match status" value="1"/>
</dbReference>
<sequence>NLLYLQKFLTLNGVKSVVSLKIVYNLHLLIVLTYITTSSLTVRNPYTGHKYLCGALQSSIVLLEWVEPMQKFMLIKHIDFPVPCPLRLFEMLVVPEQEFPLVCVGVSRGRDFNQVVKFETVNPNSTSSWFTETDTTETSVVHVTQLERDTILVCLDCKFEYQLNICIHIHVHAYCCIKIVNLQGRLKSSRKLSSELTFDFQIESIVCLQDSVLAFWKHGMQGRSFRSNEITQEISDNTRIFRLLGSDRVVVLESRPTDNPTANSNLYILAGHENSY</sequence>
<dbReference type="EMBL" id="PPHD01011321">
    <property type="protein sequence ID" value="POI30575.1"/>
    <property type="molecule type" value="Genomic_DNA"/>
</dbReference>
<dbReference type="OrthoDB" id="8693905at2759"/>
<evidence type="ECO:0000313" key="3">
    <source>
        <dbReference type="Proteomes" id="UP000237246"/>
    </source>
</evidence>
<proteinExistence type="predicted"/>
<reference evidence="2 3" key="1">
    <citation type="submission" date="2018-01" db="EMBL/GenBank/DDBJ databases">
        <title>Comparison of the Chinese Bamboo Partridge and Red Junglefowl genome sequences highlights the importance of demography in genome evolution.</title>
        <authorList>
            <person name="Tiley G.P."/>
            <person name="Kimball R.T."/>
            <person name="Braun E.L."/>
            <person name="Burleigh J.G."/>
        </authorList>
    </citation>
    <scope>NUCLEOTIDE SEQUENCE [LARGE SCALE GENOMIC DNA]</scope>
    <source>
        <strain evidence="2">RTK389</strain>
        <tissue evidence="2">Blood</tissue>
    </source>
</reference>
<dbReference type="SMART" id="SM00036">
    <property type="entry name" value="CNH"/>
    <property type="match status" value="1"/>
</dbReference>
<gene>
    <name evidence="2" type="ORF">CIB84_005674</name>
</gene>
<comment type="caution">
    <text evidence="2">The sequence shown here is derived from an EMBL/GenBank/DDBJ whole genome shotgun (WGS) entry which is preliminary data.</text>
</comment>
<dbReference type="Proteomes" id="UP000237246">
    <property type="component" value="Unassembled WGS sequence"/>
</dbReference>
<keyword evidence="3" id="KW-1185">Reference proteome</keyword>
<feature type="domain" description="CNH" evidence="1">
    <location>
        <begin position="1"/>
        <end position="249"/>
    </location>
</feature>
<name>A0A2P4T2K5_BAMTH</name>
<evidence type="ECO:0000313" key="2">
    <source>
        <dbReference type="EMBL" id="POI30575.1"/>
    </source>
</evidence>
<feature type="non-terminal residue" evidence="2">
    <location>
        <position position="1"/>
    </location>
</feature>
<evidence type="ECO:0000259" key="1">
    <source>
        <dbReference type="PROSITE" id="PS50219"/>
    </source>
</evidence>
<dbReference type="InterPro" id="IPR001180">
    <property type="entry name" value="CNH_dom"/>
</dbReference>
<accession>A0A2P4T2K5</accession>